<proteinExistence type="predicted"/>
<protein>
    <submittedName>
        <fullName evidence="2">Superinfection immunity protein</fullName>
    </submittedName>
</protein>
<feature type="transmembrane region" description="Helical" evidence="1">
    <location>
        <begin position="61"/>
        <end position="86"/>
    </location>
</feature>
<accession>A0A1G8AZL3</accession>
<dbReference type="Proteomes" id="UP000199706">
    <property type="component" value="Unassembled WGS sequence"/>
</dbReference>
<dbReference type="Pfam" id="PF14373">
    <property type="entry name" value="Imm_superinfect"/>
    <property type="match status" value="1"/>
</dbReference>
<dbReference type="InterPro" id="IPR016410">
    <property type="entry name" value="Phage_imm"/>
</dbReference>
<evidence type="ECO:0000313" key="2">
    <source>
        <dbReference type="EMBL" id="SDH26341.1"/>
    </source>
</evidence>
<evidence type="ECO:0000256" key="1">
    <source>
        <dbReference type="SAM" id="Phobius"/>
    </source>
</evidence>
<gene>
    <name evidence="2" type="ORF">SAMN05216466_108160</name>
</gene>
<feature type="transmembrane region" description="Helical" evidence="1">
    <location>
        <begin position="27"/>
        <end position="49"/>
    </location>
</feature>
<name>A0A1G8AZL3_9BURK</name>
<sequence>MGAAGPLCANCTIARQLEDWHYAGSPAMLGSTVVQAVAAVIALGVYFLPAILADRRKRHDLLTLALFNACLGWTGFGWLAALYWALQPNPPKDVATEVNETRRVVRMRTFSTMLIQRVQSRTSRNKNER</sequence>
<keyword evidence="1" id="KW-0812">Transmembrane</keyword>
<keyword evidence="1" id="KW-0472">Membrane</keyword>
<evidence type="ECO:0000313" key="3">
    <source>
        <dbReference type="Proteomes" id="UP000199706"/>
    </source>
</evidence>
<dbReference type="EMBL" id="FNCJ01000008">
    <property type="protein sequence ID" value="SDH26341.1"/>
    <property type="molecule type" value="Genomic_DNA"/>
</dbReference>
<reference evidence="2 3" key="1">
    <citation type="submission" date="2016-10" db="EMBL/GenBank/DDBJ databases">
        <authorList>
            <person name="de Groot N.N."/>
        </authorList>
    </citation>
    <scope>NUCLEOTIDE SEQUENCE [LARGE SCALE GENOMIC DNA]</scope>
    <source>
        <strain evidence="2 3">LMG 2247</strain>
    </source>
</reference>
<organism evidence="2 3">
    <name type="scientific">Paraburkholderia phenazinium</name>
    <dbReference type="NCBI Taxonomy" id="60549"/>
    <lineage>
        <taxon>Bacteria</taxon>
        <taxon>Pseudomonadati</taxon>
        <taxon>Pseudomonadota</taxon>
        <taxon>Betaproteobacteria</taxon>
        <taxon>Burkholderiales</taxon>
        <taxon>Burkholderiaceae</taxon>
        <taxon>Paraburkholderia</taxon>
    </lineage>
</organism>
<dbReference type="AlphaFoldDB" id="A0A1G8AZL3"/>
<keyword evidence="1" id="KW-1133">Transmembrane helix</keyword>